<keyword evidence="3" id="KW-1185">Reference proteome</keyword>
<sequence length="71" mass="7729">MRDDVTEAKEEVAKLKEEVAKLASKEDPPSKPPPQPDWLFLLACILVGMAFGGVFSVLIVLTSAAMMVIKK</sequence>
<organism evidence="2 3">
    <name type="scientific">Chlamydomonas incerta</name>
    <dbReference type="NCBI Taxonomy" id="51695"/>
    <lineage>
        <taxon>Eukaryota</taxon>
        <taxon>Viridiplantae</taxon>
        <taxon>Chlorophyta</taxon>
        <taxon>core chlorophytes</taxon>
        <taxon>Chlorophyceae</taxon>
        <taxon>CS clade</taxon>
        <taxon>Chlamydomonadales</taxon>
        <taxon>Chlamydomonadaceae</taxon>
        <taxon>Chlamydomonas</taxon>
    </lineage>
</organism>
<protein>
    <submittedName>
        <fullName evidence="2">Uncharacterized protein</fullName>
    </submittedName>
</protein>
<evidence type="ECO:0000313" key="3">
    <source>
        <dbReference type="Proteomes" id="UP000650467"/>
    </source>
</evidence>
<keyword evidence="1" id="KW-1133">Transmembrane helix</keyword>
<gene>
    <name evidence="2" type="ORF">HXX76_012911</name>
</gene>
<evidence type="ECO:0000313" key="2">
    <source>
        <dbReference type="EMBL" id="KAG2426595.1"/>
    </source>
</evidence>
<feature type="transmembrane region" description="Helical" evidence="1">
    <location>
        <begin position="38"/>
        <end position="69"/>
    </location>
</feature>
<keyword evidence="1" id="KW-0812">Transmembrane</keyword>
<keyword evidence="1" id="KW-0472">Membrane</keyword>
<comment type="caution">
    <text evidence="2">The sequence shown here is derived from an EMBL/GenBank/DDBJ whole genome shotgun (WGS) entry which is preliminary data.</text>
</comment>
<evidence type="ECO:0000256" key="1">
    <source>
        <dbReference type="SAM" id="Phobius"/>
    </source>
</evidence>
<name>A0A835VSW3_CHLIN</name>
<dbReference type="EMBL" id="JAEHOC010000046">
    <property type="protein sequence ID" value="KAG2426595.1"/>
    <property type="molecule type" value="Genomic_DNA"/>
</dbReference>
<proteinExistence type="predicted"/>
<dbReference type="Proteomes" id="UP000650467">
    <property type="component" value="Unassembled WGS sequence"/>
</dbReference>
<accession>A0A835VSW3</accession>
<dbReference type="AlphaFoldDB" id="A0A835VSW3"/>
<reference evidence="2" key="1">
    <citation type="journal article" date="2020" name="bioRxiv">
        <title>Comparative genomics of Chlamydomonas.</title>
        <authorList>
            <person name="Craig R.J."/>
            <person name="Hasan A.R."/>
            <person name="Ness R.W."/>
            <person name="Keightley P.D."/>
        </authorList>
    </citation>
    <scope>NUCLEOTIDE SEQUENCE</scope>
    <source>
        <strain evidence="2">SAG 7.73</strain>
    </source>
</reference>